<evidence type="ECO:0000256" key="8">
    <source>
        <dbReference type="ARBA" id="ARBA00023136"/>
    </source>
</evidence>
<evidence type="ECO:0000256" key="5">
    <source>
        <dbReference type="ARBA" id="ARBA00022781"/>
    </source>
</evidence>
<comment type="similarity">
    <text evidence="2">Belongs to the V-ATPase e1/e2 subunit family.</text>
</comment>
<dbReference type="InterPro" id="IPR008389">
    <property type="entry name" value="ATPase_V0-cplx_e1/e2_su"/>
</dbReference>
<dbReference type="GO" id="GO:0046961">
    <property type="term" value="F:proton-transporting ATPase activity, rotational mechanism"/>
    <property type="evidence" value="ECO:0007669"/>
    <property type="project" value="InterPro"/>
</dbReference>
<comment type="caution">
    <text evidence="10">The sequence shown here is derived from an EMBL/GenBank/DDBJ whole genome shotgun (WGS) entry which is preliminary data.</text>
</comment>
<evidence type="ECO:0000256" key="3">
    <source>
        <dbReference type="ARBA" id="ARBA00022448"/>
    </source>
</evidence>
<dbReference type="AlphaFoldDB" id="A0A8T1N581"/>
<evidence type="ECO:0000313" key="11">
    <source>
        <dbReference type="Proteomes" id="UP000286415"/>
    </source>
</evidence>
<keyword evidence="4 9" id="KW-0812">Transmembrane</keyword>
<sequence>MGIDRGFYIPLAVLTGFWLLVAVIGPLFVPKGPNRTLIVLSLVLTAVCAYIFWLGMFLSQYNPLFGPNLSRESLFVIKRHWSPKSFQ</sequence>
<dbReference type="GO" id="GO:0033179">
    <property type="term" value="C:proton-transporting V-type ATPase, V0 domain"/>
    <property type="evidence" value="ECO:0007669"/>
    <property type="project" value="InterPro"/>
</dbReference>
<accession>A0A8T1N581</accession>
<dbReference type="Pfam" id="PF05493">
    <property type="entry name" value="ATP_synt_H"/>
    <property type="match status" value="1"/>
</dbReference>
<evidence type="ECO:0000256" key="9">
    <source>
        <dbReference type="SAM" id="Phobius"/>
    </source>
</evidence>
<evidence type="ECO:0000256" key="6">
    <source>
        <dbReference type="ARBA" id="ARBA00022989"/>
    </source>
</evidence>
<feature type="transmembrane region" description="Helical" evidence="9">
    <location>
        <begin position="36"/>
        <end position="58"/>
    </location>
</feature>
<proteinExistence type="inferred from homology"/>
<name>A0A8T1N581_CLOSI</name>
<keyword evidence="5" id="KW-0375">Hydrogen ion transport</keyword>
<evidence type="ECO:0000256" key="1">
    <source>
        <dbReference type="ARBA" id="ARBA00004127"/>
    </source>
</evidence>
<keyword evidence="11" id="KW-1185">Reference proteome</keyword>
<protein>
    <submittedName>
        <fullName evidence="10">V-type proton ATPase subunit e 2</fullName>
    </submittedName>
</protein>
<keyword evidence="6 9" id="KW-1133">Transmembrane helix</keyword>
<dbReference type="PANTHER" id="PTHR12263:SF0">
    <property type="entry name" value="V-TYPE PROTON ATPASE SUBUNIT"/>
    <property type="match status" value="1"/>
</dbReference>
<keyword evidence="7" id="KW-0406">Ion transport</keyword>
<dbReference type="EMBL" id="NIRI02000005">
    <property type="protein sequence ID" value="KAG5455321.1"/>
    <property type="molecule type" value="Genomic_DNA"/>
</dbReference>
<evidence type="ECO:0000256" key="2">
    <source>
        <dbReference type="ARBA" id="ARBA00008328"/>
    </source>
</evidence>
<evidence type="ECO:0000313" key="10">
    <source>
        <dbReference type="EMBL" id="KAG5455321.1"/>
    </source>
</evidence>
<feature type="transmembrane region" description="Helical" evidence="9">
    <location>
        <begin position="6"/>
        <end position="29"/>
    </location>
</feature>
<dbReference type="Proteomes" id="UP000286415">
    <property type="component" value="Unassembled WGS sequence"/>
</dbReference>
<dbReference type="PANTHER" id="PTHR12263">
    <property type="entry name" value="VACUOLAR ATP SYNTHASE SUBUNIT H"/>
    <property type="match status" value="1"/>
</dbReference>
<gene>
    <name evidence="10" type="ORF">CSKR_203898</name>
</gene>
<evidence type="ECO:0000256" key="7">
    <source>
        <dbReference type="ARBA" id="ARBA00023065"/>
    </source>
</evidence>
<reference evidence="10 11" key="2">
    <citation type="journal article" date="2021" name="Genomics">
        <title>High-quality reference genome for Clonorchis sinensis.</title>
        <authorList>
            <person name="Young N.D."/>
            <person name="Stroehlein A.J."/>
            <person name="Kinkar L."/>
            <person name="Wang T."/>
            <person name="Sohn W.M."/>
            <person name="Chang B.C.H."/>
            <person name="Kaur P."/>
            <person name="Weisz D."/>
            <person name="Dudchenko O."/>
            <person name="Aiden E.L."/>
            <person name="Korhonen P.K."/>
            <person name="Gasser R.B."/>
        </authorList>
    </citation>
    <scope>NUCLEOTIDE SEQUENCE [LARGE SCALE GENOMIC DNA]</scope>
    <source>
        <strain evidence="10">Cs-k2</strain>
    </source>
</reference>
<keyword evidence="8 9" id="KW-0472">Membrane</keyword>
<evidence type="ECO:0000256" key="4">
    <source>
        <dbReference type="ARBA" id="ARBA00022692"/>
    </source>
</evidence>
<keyword evidence="3" id="KW-0813">Transport</keyword>
<comment type="subcellular location">
    <subcellularLocation>
        <location evidence="1">Endomembrane system</location>
        <topology evidence="1">Multi-pass membrane protein</topology>
    </subcellularLocation>
</comment>
<reference evidence="10 11" key="1">
    <citation type="journal article" date="2018" name="Biotechnol. Adv.">
        <title>Improved genomic resources and new bioinformatic workflow for the carcinogenic parasite Clonorchis sinensis: Biotechnological implications.</title>
        <authorList>
            <person name="Wang D."/>
            <person name="Korhonen P.K."/>
            <person name="Gasser R.B."/>
            <person name="Young N.D."/>
        </authorList>
    </citation>
    <scope>NUCLEOTIDE SEQUENCE [LARGE SCALE GENOMIC DNA]</scope>
    <source>
        <strain evidence="10">Cs-k2</strain>
    </source>
</reference>
<dbReference type="GO" id="GO:0012505">
    <property type="term" value="C:endomembrane system"/>
    <property type="evidence" value="ECO:0007669"/>
    <property type="project" value="UniProtKB-SubCell"/>
</dbReference>
<organism evidence="10 11">
    <name type="scientific">Clonorchis sinensis</name>
    <name type="common">Chinese liver fluke</name>
    <dbReference type="NCBI Taxonomy" id="79923"/>
    <lineage>
        <taxon>Eukaryota</taxon>
        <taxon>Metazoa</taxon>
        <taxon>Spiralia</taxon>
        <taxon>Lophotrochozoa</taxon>
        <taxon>Platyhelminthes</taxon>
        <taxon>Trematoda</taxon>
        <taxon>Digenea</taxon>
        <taxon>Opisthorchiida</taxon>
        <taxon>Opisthorchiata</taxon>
        <taxon>Opisthorchiidae</taxon>
        <taxon>Clonorchis</taxon>
    </lineage>
</organism>
<dbReference type="OrthoDB" id="1508846at2759"/>